<reference evidence="1" key="1">
    <citation type="submission" date="2023-07" db="EMBL/GenBank/DDBJ databases">
        <authorList>
            <consortium name="AG Swart"/>
            <person name="Singh M."/>
            <person name="Singh A."/>
            <person name="Seah K."/>
            <person name="Emmerich C."/>
        </authorList>
    </citation>
    <scope>NUCLEOTIDE SEQUENCE</scope>
    <source>
        <strain evidence="1">DP1</strain>
    </source>
</reference>
<evidence type="ECO:0000313" key="1">
    <source>
        <dbReference type="EMBL" id="CAI2360444.1"/>
    </source>
</evidence>
<keyword evidence="2" id="KW-1185">Reference proteome</keyword>
<accession>A0AAD1U590</accession>
<dbReference type="Proteomes" id="UP001295684">
    <property type="component" value="Unassembled WGS sequence"/>
</dbReference>
<evidence type="ECO:0000313" key="2">
    <source>
        <dbReference type="Proteomes" id="UP001295684"/>
    </source>
</evidence>
<dbReference type="EMBL" id="CAMPGE010001645">
    <property type="protein sequence ID" value="CAI2360444.1"/>
    <property type="molecule type" value="Genomic_DNA"/>
</dbReference>
<protein>
    <submittedName>
        <fullName evidence="1">Uncharacterized protein</fullName>
    </submittedName>
</protein>
<sequence>MKGINSQTLCEKRQILPQSHFKVSASLSQAKMKEDMLKRRCLS</sequence>
<gene>
    <name evidence="1" type="ORF">ECRASSUSDP1_LOCUS1748</name>
</gene>
<proteinExistence type="predicted"/>
<name>A0AAD1U590_EUPCR</name>
<organism evidence="1 2">
    <name type="scientific">Euplotes crassus</name>
    <dbReference type="NCBI Taxonomy" id="5936"/>
    <lineage>
        <taxon>Eukaryota</taxon>
        <taxon>Sar</taxon>
        <taxon>Alveolata</taxon>
        <taxon>Ciliophora</taxon>
        <taxon>Intramacronucleata</taxon>
        <taxon>Spirotrichea</taxon>
        <taxon>Hypotrichia</taxon>
        <taxon>Euplotida</taxon>
        <taxon>Euplotidae</taxon>
        <taxon>Moneuplotes</taxon>
    </lineage>
</organism>
<dbReference type="AlphaFoldDB" id="A0AAD1U590"/>
<comment type="caution">
    <text evidence="1">The sequence shown here is derived from an EMBL/GenBank/DDBJ whole genome shotgun (WGS) entry which is preliminary data.</text>
</comment>